<dbReference type="Proteomes" id="UP000656042">
    <property type="component" value="Unassembled WGS sequence"/>
</dbReference>
<keyword evidence="1" id="KW-1133">Transmembrane helix</keyword>
<evidence type="ECO:0000313" key="3">
    <source>
        <dbReference type="Proteomes" id="UP000656042"/>
    </source>
</evidence>
<accession>A0A8J3BX97</accession>
<dbReference type="AlphaFoldDB" id="A0A8J3BX97"/>
<comment type="caution">
    <text evidence="2">The sequence shown here is derived from an EMBL/GenBank/DDBJ whole genome shotgun (WGS) entry which is preliminary data.</text>
</comment>
<reference evidence="2" key="2">
    <citation type="submission" date="2020-09" db="EMBL/GenBank/DDBJ databases">
        <authorList>
            <person name="Sun Q."/>
            <person name="Zhou Y."/>
        </authorList>
    </citation>
    <scope>NUCLEOTIDE SEQUENCE</scope>
    <source>
        <strain evidence="2">CGMCC 4.7299</strain>
    </source>
</reference>
<reference evidence="2" key="1">
    <citation type="journal article" date="2014" name="Int. J. Syst. Evol. Microbiol.">
        <title>Complete genome sequence of Corynebacterium casei LMG S-19264T (=DSM 44701T), isolated from a smear-ripened cheese.</title>
        <authorList>
            <consortium name="US DOE Joint Genome Institute (JGI-PGF)"/>
            <person name="Walter F."/>
            <person name="Albersmeier A."/>
            <person name="Kalinowski J."/>
            <person name="Ruckert C."/>
        </authorList>
    </citation>
    <scope>NUCLEOTIDE SEQUENCE</scope>
    <source>
        <strain evidence="2">CGMCC 4.7299</strain>
    </source>
</reference>
<evidence type="ECO:0000256" key="1">
    <source>
        <dbReference type="SAM" id="Phobius"/>
    </source>
</evidence>
<sequence>MHPTGGVAGPTMGPYYASLAGVGAFRSVVGLWARLQYLVRTETTGVSVLRRNLRANP</sequence>
<gene>
    <name evidence="2" type="ORF">GCM10012284_11920</name>
</gene>
<feature type="transmembrane region" description="Helical" evidence="1">
    <location>
        <begin position="15"/>
        <end position="33"/>
    </location>
</feature>
<protein>
    <submittedName>
        <fullName evidence="2">Uncharacterized protein</fullName>
    </submittedName>
</protein>
<name>A0A8J3BX97_9ACTN</name>
<dbReference type="EMBL" id="BMMX01000002">
    <property type="protein sequence ID" value="GGK79541.1"/>
    <property type="molecule type" value="Genomic_DNA"/>
</dbReference>
<keyword evidence="3" id="KW-1185">Reference proteome</keyword>
<keyword evidence="1" id="KW-0812">Transmembrane</keyword>
<proteinExistence type="predicted"/>
<organism evidence="2 3">
    <name type="scientific">Mangrovihabitans endophyticus</name>
    <dbReference type="NCBI Taxonomy" id="1751298"/>
    <lineage>
        <taxon>Bacteria</taxon>
        <taxon>Bacillati</taxon>
        <taxon>Actinomycetota</taxon>
        <taxon>Actinomycetes</taxon>
        <taxon>Micromonosporales</taxon>
        <taxon>Micromonosporaceae</taxon>
        <taxon>Mangrovihabitans</taxon>
    </lineage>
</organism>
<evidence type="ECO:0000313" key="2">
    <source>
        <dbReference type="EMBL" id="GGK79541.1"/>
    </source>
</evidence>
<keyword evidence="1" id="KW-0472">Membrane</keyword>